<keyword evidence="10" id="KW-1185">Reference proteome</keyword>
<dbReference type="Proteomes" id="UP000603602">
    <property type="component" value="Unassembled WGS sequence"/>
</dbReference>
<organism evidence="9 10">
    <name type="scientific">Thauera sedimentorum</name>
    <dbReference type="NCBI Taxonomy" id="2767595"/>
    <lineage>
        <taxon>Bacteria</taxon>
        <taxon>Pseudomonadati</taxon>
        <taxon>Pseudomonadota</taxon>
        <taxon>Betaproteobacteria</taxon>
        <taxon>Rhodocyclales</taxon>
        <taxon>Zoogloeaceae</taxon>
        <taxon>Thauera</taxon>
    </lineage>
</organism>
<evidence type="ECO:0000256" key="8">
    <source>
        <dbReference type="SAM" id="Phobius"/>
    </source>
</evidence>
<feature type="transmembrane region" description="Helical" evidence="8">
    <location>
        <begin position="275"/>
        <end position="295"/>
    </location>
</feature>
<evidence type="ECO:0000256" key="2">
    <source>
        <dbReference type="ARBA" id="ARBA00010145"/>
    </source>
</evidence>
<proteinExistence type="inferred from homology"/>
<evidence type="ECO:0000256" key="4">
    <source>
        <dbReference type="ARBA" id="ARBA00022475"/>
    </source>
</evidence>
<feature type="transmembrane region" description="Helical" evidence="8">
    <location>
        <begin position="37"/>
        <end position="54"/>
    </location>
</feature>
<evidence type="ECO:0000256" key="6">
    <source>
        <dbReference type="ARBA" id="ARBA00022989"/>
    </source>
</evidence>
<reference evidence="10" key="1">
    <citation type="submission" date="2023-07" db="EMBL/GenBank/DDBJ databases">
        <title>Thauera sp. CAU 1555 isolated from sand of Yaerae Beach.</title>
        <authorList>
            <person name="Kim W."/>
        </authorList>
    </citation>
    <scope>NUCLEOTIDE SEQUENCE [LARGE SCALE GENOMIC DNA]</scope>
    <source>
        <strain evidence="10">CAU 1555</strain>
    </source>
</reference>
<dbReference type="PANTHER" id="PTHR36838">
    <property type="entry name" value="AUXIN EFFLUX CARRIER FAMILY PROTEIN"/>
    <property type="match status" value="1"/>
</dbReference>
<dbReference type="Gene3D" id="1.20.1530.20">
    <property type="match status" value="1"/>
</dbReference>
<accession>A0ABR9BGC1</accession>
<evidence type="ECO:0000313" key="10">
    <source>
        <dbReference type="Proteomes" id="UP000603602"/>
    </source>
</evidence>
<dbReference type="InterPro" id="IPR038770">
    <property type="entry name" value="Na+/solute_symporter_sf"/>
</dbReference>
<dbReference type="InterPro" id="IPR004776">
    <property type="entry name" value="Mem_transp_PIN-like"/>
</dbReference>
<keyword evidence="3" id="KW-0813">Transport</keyword>
<dbReference type="RefSeq" id="WP_187719041.1">
    <property type="nucleotide sequence ID" value="NZ_JACTAH010000002.1"/>
</dbReference>
<dbReference type="Pfam" id="PF03547">
    <property type="entry name" value="Mem_trans"/>
    <property type="match status" value="1"/>
</dbReference>
<keyword evidence="7 8" id="KW-0472">Membrane</keyword>
<comment type="subcellular location">
    <subcellularLocation>
        <location evidence="1">Cell membrane</location>
        <topology evidence="1">Multi-pass membrane protein</topology>
    </subcellularLocation>
</comment>
<sequence>MQSLLLLLPDFSLILLGALLRRTLLDADALWTGLEKLVYFVLFPALLFNALASVTIDPGRMLPLFAGGLGVLLSGFALGWLGRPLMGLSAIAFASRLQCAYRFNTYIGIAIAGKLHGALGVATMGALSGMMVPFANILAVSVLARHGQGGLWRELARNPLVIATLAGLACNLAGLEPAAPLAAVLERLGDAAVALGLLAVGAALRWGKVGGRLAGSAWLLAVKLAMMPMVAWGLGRALGLGGPAFDLLVLFAALPSASSAYILAMRMGGDGPGVAWLISASTLLGVGSLSVWLHLLG</sequence>
<evidence type="ECO:0000256" key="1">
    <source>
        <dbReference type="ARBA" id="ARBA00004651"/>
    </source>
</evidence>
<evidence type="ECO:0000256" key="7">
    <source>
        <dbReference type="ARBA" id="ARBA00023136"/>
    </source>
</evidence>
<name>A0ABR9BGC1_9RHOO</name>
<keyword evidence="6 8" id="KW-1133">Transmembrane helix</keyword>
<evidence type="ECO:0000313" key="9">
    <source>
        <dbReference type="EMBL" id="MBD8504276.1"/>
    </source>
</evidence>
<feature type="transmembrane region" description="Helical" evidence="8">
    <location>
        <begin position="61"/>
        <end position="81"/>
    </location>
</feature>
<protein>
    <submittedName>
        <fullName evidence="9">AEC family transporter</fullName>
    </submittedName>
</protein>
<evidence type="ECO:0000256" key="3">
    <source>
        <dbReference type="ARBA" id="ARBA00022448"/>
    </source>
</evidence>
<keyword evidence="5 8" id="KW-0812">Transmembrane</keyword>
<evidence type="ECO:0000256" key="5">
    <source>
        <dbReference type="ARBA" id="ARBA00022692"/>
    </source>
</evidence>
<feature type="transmembrane region" description="Helical" evidence="8">
    <location>
        <begin position="244"/>
        <end position="263"/>
    </location>
</feature>
<comment type="similarity">
    <text evidence="2">Belongs to the auxin efflux carrier (TC 2.A.69) family.</text>
</comment>
<gene>
    <name evidence="9" type="ORF">IFO67_15380</name>
</gene>
<feature type="transmembrane region" description="Helical" evidence="8">
    <location>
        <begin position="218"/>
        <end position="238"/>
    </location>
</feature>
<comment type="caution">
    <text evidence="9">The sequence shown here is derived from an EMBL/GenBank/DDBJ whole genome shotgun (WGS) entry which is preliminary data.</text>
</comment>
<dbReference type="EMBL" id="JACYTO010000002">
    <property type="protein sequence ID" value="MBD8504276.1"/>
    <property type="molecule type" value="Genomic_DNA"/>
</dbReference>
<keyword evidence="4" id="KW-1003">Cell membrane</keyword>
<dbReference type="PANTHER" id="PTHR36838:SF4">
    <property type="entry name" value="AUXIN EFFLUX CARRIER FAMILY PROTEIN"/>
    <property type="match status" value="1"/>
</dbReference>